<dbReference type="PROSITE" id="PS50292">
    <property type="entry name" value="PEROXIDASE_3"/>
    <property type="match status" value="1"/>
</dbReference>
<evidence type="ECO:0000313" key="9">
    <source>
        <dbReference type="Proteomes" id="UP000247702"/>
    </source>
</evidence>
<sequence>MIEFNFKYLILSCILLHYFIDITVQQSAYDDGTSGLDDPPPLFQCNGTDFTVRSYDGTCNNLLHNNWGAPNRVYDRGFFPAYYEDNFSGSPKLKIDCRQLSNVFGDNGLPPTFTGNPLGDDVLSTTRKNIFEIFFGQMINHDLEDAALQSSTPGFPIADVTNDPVFNTQPGNIWNPNATQYMTATLSLGRVLNSTLYPANKANSYLDLSSVYGNNPDDADGLREKKDGLMTLSQYITNGGVYNTKILNVTIGNVAPSPQDTTVFPSLNAPPIPVEEAMVSGDSRASENIQLALMHTIWIREHNYQAKQVVINNPKLAGNDEEIYQRARRWTIAEYQHIVYEEFLPAALGFKMPPYGGYDQNIYVDTSAIFAAVAFRYGHSQVRPYNVVDGCTEEPIVLHPDYTTPDSHPNRFYYVGRAIAVDPPPNSPLTHDQLDYTPARMLALATGTTDGVDNIIVSMLRETAANFDLMFTTPMRHMPALIDLFSVDVARGRLAGLQPYNVYRTYYHPAGNLYSNPACDVNAAEDPIECFSLITSNITIATNLKYFYGKVSLIDAMIGMFAEDKQGPTFPLPPTITNIIKEEFEKKRYGDRFWYEGNTFTAAEQALIKTTTMKTIIERNTNVINVQVNAFKNPGVNDPLPVVGKCPGGPAKGIKAKGTATDAAPGAAAAPGDAAAPAPAPAKGKA</sequence>
<gene>
    <name evidence="8" type="ORF">RCL2_002516100</name>
    <name evidence="7" type="ORF">RclHR1_02510015</name>
</gene>
<dbReference type="SUPFAM" id="SSF48113">
    <property type="entry name" value="Heme-dependent peroxidases"/>
    <property type="match status" value="1"/>
</dbReference>
<dbReference type="PANTHER" id="PTHR11475">
    <property type="entry name" value="OXIDASE/PEROXIDASE"/>
    <property type="match status" value="1"/>
</dbReference>
<dbReference type="InterPro" id="IPR037120">
    <property type="entry name" value="Haem_peroxidase_sf_animal"/>
</dbReference>
<dbReference type="GO" id="GO:0020037">
    <property type="term" value="F:heme binding"/>
    <property type="evidence" value="ECO:0007669"/>
    <property type="project" value="InterPro"/>
</dbReference>
<dbReference type="EMBL" id="BEXD01001680">
    <property type="protein sequence ID" value="GBB95321.1"/>
    <property type="molecule type" value="Genomic_DNA"/>
</dbReference>
<dbReference type="InterPro" id="IPR010255">
    <property type="entry name" value="Haem_peroxidase_sf"/>
</dbReference>
<feature type="region of interest" description="Disordered" evidence="5">
    <location>
        <begin position="651"/>
        <end position="686"/>
    </location>
</feature>
<dbReference type="Proteomes" id="UP000247702">
    <property type="component" value="Unassembled WGS sequence"/>
</dbReference>
<evidence type="ECO:0000256" key="2">
    <source>
        <dbReference type="ARBA" id="ARBA00022525"/>
    </source>
</evidence>
<feature type="signal peptide" evidence="6">
    <location>
        <begin position="1"/>
        <end position="25"/>
    </location>
</feature>
<reference evidence="7 9" key="1">
    <citation type="submission" date="2017-11" db="EMBL/GenBank/DDBJ databases">
        <title>The genome of Rhizophagus clarus HR1 reveals common genetic basis of auxotrophy among arbuscular mycorrhizal fungi.</title>
        <authorList>
            <person name="Kobayashi Y."/>
        </authorList>
    </citation>
    <scope>NUCLEOTIDE SEQUENCE [LARGE SCALE GENOMIC DNA]</scope>
    <source>
        <strain evidence="7 9">HR1</strain>
    </source>
</reference>
<evidence type="ECO:0000313" key="7">
    <source>
        <dbReference type="EMBL" id="GBB95321.1"/>
    </source>
</evidence>
<dbReference type="GO" id="GO:0006979">
    <property type="term" value="P:response to oxidative stress"/>
    <property type="evidence" value="ECO:0007669"/>
    <property type="project" value="InterPro"/>
</dbReference>
<proteinExistence type="predicted"/>
<evidence type="ECO:0000256" key="1">
    <source>
        <dbReference type="ARBA" id="ARBA00004613"/>
    </source>
</evidence>
<dbReference type="GO" id="GO:0046872">
    <property type="term" value="F:metal ion binding"/>
    <property type="evidence" value="ECO:0007669"/>
    <property type="project" value="UniProtKB-KW"/>
</dbReference>
<organism evidence="7 9">
    <name type="scientific">Rhizophagus clarus</name>
    <dbReference type="NCBI Taxonomy" id="94130"/>
    <lineage>
        <taxon>Eukaryota</taxon>
        <taxon>Fungi</taxon>
        <taxon>Fungi incertae sedis</taxon>
        <taxon>Mucoromycota</taxon>
        <taxon>Glomeromycotina</taxon>
        <taxon>Glomeromycetes</taxon>
        <taxon>Glomerales</taxon>
        <taxon>Glomeraceae</taxon>
        <taxon>Rhizophagus</taxon>
    </lineage>
</organism>
<dbReference type="OrthoDB" id="823504at2759"/>
<name>A0A2Z6REI1_9GLOM</name>
<comment type="subcellular location">
    <subcellularLocation>
        <location evidence="1">Secreted</location>
    </subcellularLocation>
</comment>
<evidence type="ECO:0000256" key="5">
    <source>
        <dbReference type="SAM" id="MobiDB-lite"/>
    </source>
</evidence>
<keyword evidence="8" id="KW-0575">Peroxidase</keyword>
<keyword evidence="4" id="KW-0349">Heme</keyword>
<keyword evidence="4" id="KW-0479">Metal-binding</keyword>
<keyword evidence="4" id="KW-0408">Iron</keyword>
<dbReference type="Pfam" id="PF03098">
    <property type="entry name" value="An_peroxidase"/>
    <property type="match status" value="1"/>
</dbReference>
<dbReference type="InterPro" id="IPR019791">
    <property type="entry name" value="Haem_peroxidase_animal"/>
</dbReference>
<evidence type="ECO:0000313" key="8">
    <source>
        <dbReference type="EMBL" id="GES98625.1"/>
    </source>
</evidence>
<keyword evidence="3" id="KW-0325">Glycoprotein</keyword>
<evidence type="ECO:0000256" key="4">
    <source>
        <dbReference type="PIRSR" id="PIRSR619791-2"/>
    </source>
</evidence>
<protein>
    <submittedName>
        <fullName evidence="8">Peroxidase</fullName>
    </submittedName>
</protein>
<keyword evidence="2" id="KW-0964">Secreted</keyword>
<accession>A0A2Z6REI1</accession>
<dbReference type="Proteomes" id="UP000615446">
    <property type="component" value="Unassembled WGS sequence"/>
</dbReference>
<reference evidence="8" key="2">
    <citation type="submission" date="2019-10" db="EMBL/GenBank/DDBJ databases">
        <title>Conservation and host-specific expression of non-tandemly repeated heterogenous ribosome RNA gene in arbuscular mycorrhizal fungi.</title>
        <authorList>
            <person name="Maeda T."/>
            <person name="Kobayashi Y."/>
            <person name="Nakagawa T."/>
            <person name="Ezawa T."/>
            <person name="Yamaguchi K."/>
            <person name="Bino T."/>
            <person name="Nishimoto Y."/>
            <person name="Shigenobu S."/>
            <person name="Kawaguchi M."/>
        </authorList>
    </citation>
    <scope>NUCLEOTIDE SEQUENCE</scope>
    <source>
        <strain evidence="8">HR1</strain>
    </source>
</reference>
<keyword evidence="9" id="KW-1185">Reference proteome</keyword>
<dbReference type="EMBL" id="BLAL01000274">
    <property type="protein sequence ID" value="GES98625.1"/>
    <property type="molecule type" value="Genomic_DNA"/>
</dbReference>
<keyword evidence="6" id="KW-0732">Signal</keyword>
<feature type="chain" id="PRO_5036327579" evidence="6">
    <location>
        <begin position="26"/>
        <end position="686"/>
    </location>
</feature>
<comment type="caution">
    <text evidence="7">The sequence shown here is derived from an EMBL/GenBank/DDBJ whole genome shotgun (WGS) entry which is preliminary data.</text>
</comment>
<feature type="compositionally biased region" description="Low complexity" evidence="5">
    <location>
        <begin position="652"/>
        <end position="686"/>
    </location>
</feature>
<dbReference type="PANTHER" id="PTHR11475:SF4">
    <property type="entry name" value="CHORION PEROXIDASE"/>
    <property type="match status" value="1"/>
</dbReference>
<dbReference type="PRINTS" id="PR00457">
    <property type="entry name" value="ANPEROXIDASE"/>
</dbReference>
<dbReference type="GO" id="GO:0004601">
    <property type="term" value="F:peroxidase activity"/>
    <property type="evidence" value="ECO:0007669"/>
    <property type="project" value="UniProtKB-KW"/>
</dbReference>
<keyword evidence="8" id="KW-0560">Oxidoreductase</keyword>
<feature type="binding site" description="axial binding residue" evidence="4">
    <location>
        <position position="379"/>
    </location>
    <ligand>
        <name>heme b</name>
        <dbReference type="ChEBI" id="CHEBI:60344"/>
    </ligand>
    <ligandPart>
        <name>Fe</name>
        <dbReference type="ChEBI" id="CHEBI:18248"/>
    </ligandPart>
</feature>
<dbReference type="Gene3D" id="1.10.640.10">
    <property type="entry name" value="Haem peroxidase domain superfamily, animal type"/>
    <property type="match status" value="1"/>
</dbReference>
<evidence type="ECO:0000256" key="3">
    <source>
        <dbReference type="ARBA" id="ARBA00023180"/>
    </source>
</evidence>
<dbReference type="AlphaFoldDB" id="A0A2Z6REI1"/>
<dbReference type="STRING" id="94130.A0A2Z6REI1"/>
<evidence type="ECO:0000256" key="6">
    <source>
        <dbReference type="SAM" id="SignalP"/>
    </source>
</evidence>
<dbReference type="GO" id="GO:0005576">
    <property type="term" value="C:extracellular region"/>
    <property type="evidence" value="ECO:0007669"/>
    <property type="project" value="UniProtKB-SubCell"/>
</dbReference>